<evidence type="ECO:0000313" key="1">
    <source>
        <dbReference type="EMBL" id="MFC4075324.1"/>
    </source>
</evidence>
<proteinExistence type="predicted"/>
<gene>
    <name evidence="1" type="ORF">ACFOUO_00660</name>
</gene>
<sequence length="150" mass="16534">MIQHGVPQEMARKMGKTALSCSRLFERCPDELATIAAFVETEMKGQDLPNAGQGRDAFIGATFERIFPLVLHSAECRRSVENMMQQHPEFSGSDLFAHHDENPNYTIGPDMAEVLYLAGSAVFGSIVMVTSGETERPLVTDEGVQYKPTP</sequence>
<accession>A0ABV8JDC3</accession>
<organism evidence="1 2">
    <name type="scientific">Salinithrix halophila</name>
    <dbReference type="NCBI Taxonomy" id="1485204"/>
    <lineage>
        <taxon>Bacteria</taxon>
        <taxon>Bacillati</taxon>
        <taxon>Bacillota</taxon>
        <taxon>Bacilli</taxon>
        <taxon>Bacillales</taxon>
        <taxon>Thermoactinomycetaceae</taxon>
        <taxon>Salinithrix</taxon>
    </lineage>
</organism>
<dbReference type="Proteomes" id="UP001595843">
    <property type="component" value="Unassembled WGS sequence"/>
</dbReference>
<keyword evidence="2" id="KW-1185">Reference proteome</keyword>
<protein>
    <submittedName>
        <fullName evidence="1">Uncharacterized protein</fullName>
    </submittedName>
</protein>
<dbReference type="EMBL" id="JBHSAP010000003">
    <property type="protein sequence ID" value="MFC4075324.1"/>
    <property type="molecule type" value="Genomic_DNA"/>
</dbReference>
<name>A0ABV8JDC3_9BACL</name>
<reference evidence="2" key="1">
    <citation type="journal article" date="2019" name="Int. J. Syst. Evol. Microbiol.">
        <title>The Global Catalogue of Microorganisms (GCM) 10K type strain sequencing project: providing services to taxonomists for standard genome sequencing and annotation.</title>
        <authorList>
            <consortium name="The Broad Institute Genomics Platform"/>
            <consortium name="The Broad Institute Genome Sequencing Center for Infectious Disease"/>
            <person name="Wu L."/>
            <person name="Ma J."/>
        </authorList>
    </citation>
    <scope>NUCLEOTIDE SEQUENCE [LARGE SCALE GENOMIC DNA]</scope>
    <source>
        <strain evidence="2">IBRC-M 10813</strain>
    </source>
</reference>
<comment type="caution">
    <text evidence="1">The sequence shown here is derived from an EMBL/GenBank/DDBJ whole genome shotgun (WGS) entry which is preliminary data.</text>
</comment>
<dbReference type="RefSeq" id="WP_380701125.1">
    <property type="nucleotide sequence ID" value="NZ_JBHSAP010000003.1"/>
</dbReference>
<evidence type="ECO:0000313" key="2">
    <source>
        <dbReference type="Proteomes" id="UP001595843"/>
    </source>
</evidence>